<dbReference type="Proteomes" id="UP000034932">
    <property type="component" value="Unassembled WGS sequence"/>
</dbReference>
<protein>
    <submittedName>
        <fullName evidence="2">Uncharacterized protein</fullName>
    </submittedName>
</protein>
<sequence>MRKPDPLWLEIFSELFVNLAAGWFAAIFVVPNFYGIRSVFDFFILTGNFAAGILSLGLSYRLRRLAKL</sequence>
<gene>
    <name evidence="2" type="ORF">UT19_C0020G0011</name>
</gene>
<feature type="transmembrane region" description="Helical" evidence="1">
    <location>
        <begin position="42"/>
        <end position="62"/>
    </location>
</feature>
<keyword evidence="1" id="KW-0812">Transmembrane</keyword>
<evidence type="ECO:0000313" key="3">
    <source>
        <dbReference type="Proteomes" id="UP000034932"/>
    </source>
</evidence>
<name>A0A0G0LYG5_9BACT</name>
<reference evidence="2 3" key="1">
    <citation type="journal article" date="2015" name="Nature">
        <title>rRNA introns, odd ribosomes, and small enigmatic genomes across a large radiation of phyla.</title>
        <authorList>
            <person name="Brown C.T."/>
            <person name="Hug L.A."/>
            <person name="Thomas B.C."/>
            <person name="Sharon I."/>
            <person name="Castelle C.J."/>
            <person name="Singh A."/>
            <person name="Wilkins M.J."/>
            <person name="Williams K.H."/>
            <person name="Banfield J.F."/>
        </authorList>
    </citation>
    <scope>NUCLEOTIDE SEQUENCE [LARGE SCALE GENOMIC DNA]</scope>
</reference>
<dbReference type="EMBL" id="LBVW01000020">
    <property type="protein sequence ID" value="KKQ93050.1"/>
    <property type="molecule type" value="Genomic_DNA"/>
</dbReference>
<evidence type="ECO:0000313" key="2">
    <source>
        <dbReference type="EMBL" id="KKQ93050.1"/>
    </source>
</evidence>
<keyword evidence="1" id="KW-1133">Transmembrane helix</keyword>
<feature type="transmembrane region" description="Helical" evidence="1">
    <location>
        <begin position="7"/>
        <end position="30"/>
    </location>
</feature>
<proteinExistence type="predicted"/>
<dbReference type="AlphaFoldDB" id="A0A0G0LYG5"/>
<accession>A0A0G0LYG5</accession>
<dbReference type="STRING" id="1618573.UT19_C0020G0011"/>
<organism evidence="2 3">
    <name type="scientific">Candidatus Woesebacteria bacterium GW2011_GWB1_39_10b</name>
    <dbReference type="NCBI Taxonomy" id="1618573"/>
    <lineage>
        <taxon>Bacteria</taxon>
        <taxon>Candidatus Woeseibacteriota</taxon>
    </lineage>
</organism>
<evidence type="ECO:0000256" key="1">
    <source>
        <dbReference type="SAM" id="Phobius"/>
    </source>
</evidence>
<keyword evidence="1" id="KW-0472">Membrane</keyword>
<comment type="caution">
    <text evidence="2">The sequence shown here is derived from an EMBL/GenBank/DDBJ whole genome shotgun (WGS) entry which is preliminary data.</text>
</comment>